<dbReference type="SUPFAM" id="SSF51735">
    <property type="entry name" value="NAD(P)-binding Rossmann-fold domains"/>
    <property type="match status" value="1"/>
</dbReference>
<dbReference type="RefSeq" id="WP_185681808.1">
    <property type="nucleotide sequence ID" value="NZ_JACLAU010000001.1"/>
</dbReference>
<dbReference type="Gene3D" id="3.40.50.720">
    <property type="entry name" value="NAD(P)-binding Rossmann-like Domain"/>
    <property type="match status" value="1"/>
</dbReference>
<dbReference type="PANTHER" id="PTHR43818">
    <property type="entry name" value="BCDNA.GH03377"/>
    <property type="match status" value="1"/>
</dbReference>
<dbReference type="GO" id="GO:0016491">
    <property type="term" value="F:oxidoreductase activity"/>
    <property type="evidence" value="ECO:0007669"/>
    <property type="project" value="UniProtKB-KW"/>
</dbReference>
<name>A0A7X1F4U8_9SPHN</name>
<dbReference type="Proteomes" id="UP000520156">
    <property type="component" value="Unassembled WGS sequence"/>
</dbReference>
<protein>
    <submittedName>
        <fullName evidence="4">Gfo/Idh/MocA family oxidoreductase</fullName>
    </submittedName>
</protein>
<reference evidence="4 5" key="1">
    <citation type="submission" date="2020-08" db="EMBL/GenBank/DDBJ databases">
        <title>The genome sequence of Novosphingobium flavum 4Y4.</title>
        <authorList>
            <person name="Liu Y."/>
        </authorList>
    </citation>
    <scope>NUCLEOTIDE SEQUENCE [LARGE SCALE GENOMIC DNA]</scope>
    <source>
        <strain evidence="4 5">4Y4</strain>
    </source>
</reference>
<proteinExistence type="predicted"/>
<organism evidence="4 5">
    <name type="scientific">Novosphingobium aerophilum</name>
    <dbReference type="NCBI Taxonomy" id="2839843"/>
    <lineage>
        <taxon>Bacteria</taxon>
        <taxon>Pseudomonadati</taxon>
        <taxon>Pseudomonadota</taxon>
        <taxon>Alphaproteobacteria</taxon>
        <taxon>Sphingomonadales</taxon>
        <taxon>Sphingomonadaceae</taxon>
        <taxon>Novosphingobium</taxon>
    </lineage>
</organism>
<evidence type="ECO:0000313" key="4">
    <source>
        <dbReference type="EMBL" id="MBC2650410.1"/>
    </source>
</evidence>
<sequence>MLRVGIIGAAWGGFAHLPAWRSLPGVEVTAICTSRRETAEAAATRLGIARPFWDPAAMCADPEIDIVDCGTRPALRLPWVLAALDHGKHVYNSCPHAPDWAGARSIDARWRQSGSVGVVDAFSQYIPALRHMAALVADGFIGTILGGSCRFNLSLFNRPNPRFPYNWFADPEAGVSALRNHGSHLLHLLLPMLGPVAQVSARERQLLPRWTFPDGTAVQPGNTDHADALIAFASGVVIPMQVSWAMPLHSGFAIDLFGTAGRLLAESPTFPTSRECTLHGGALGEPLAPIAAPETFHRTPGVALDATAEVPPSFPMALTMQSLLAEIRGEGQAAPGFAAACEVERVLEALHRASASQSWVAVSDVA</sequence>
<gene>
    <name evidence="4" type="ORF">H7F49_01670</name>
</gene>
<dbReference type="InterPro" id="IPR050463">
    <property type="entry name" value="Gfo/Idh/MocA_oxidrdct_glycsds"/>
</dbReference>
<evidence type="ECO:0000313" key="5">
    <source>
        <dbReference type="Proteomes" id="UP000520156"/>
    </source>
</evidence>
<dbReference type="InterPro" id="IPR036291">
    <property type="entry name" value="NAD(P)-bd_dom_sf"/>
</dbReference>
<dbReference type="GO" id="GO:0000166">
    <property type="term" value="F:nucleotide binding"/>
    <property type="evidence" value="ECO:0007669"/>
    <property type="project" value="InterPro"/>
</dbReference>
<dbReference type="Gene3D" id="3.30.360.10">
    <property type="entry name" value="Dihydrodipicolinate Reductase, domain 2"/>
    <property type="match status" value="1"/>
</dbReference>
<dbReference type="AlphaFoldDB" id="A0A7X1F4U8"/>
<dbReference type="InterPro" id="IPR055170">
    <property type="entry name" value="GFO_IDH_MocA-like_dom"/>
</dbReference>
<dbReference type="Pfam" id="PF01408">
    <property type="entry name" value="GFO_IDH_MocA"/>
    <property type="match status" value="1"/>
</dbReference>
<accession>A0A7X1F4U8</accession>
<dbReference type="PANTHER" id="PTHR43818:SF11">
    <property type="entry name" value="BCDNA.GH03377"/>
    <property type="match status" value="1"/>
</dbReference>
<feature type="domain" description="GFO/IDH/MocA-like oxidoreductase" evidence="3">
    <location>
        <begin position="130"/>
        <end position="263"/>
    </location>
</feature>
<comment type="caution">
    <text evidence="4">The sequence shown here is derived from an EMBL/GenBank/DDBJ whole genome shotgun (WGS) entry which is preliminary data.</text>
</comment>
<dbReference type="InterPro" id="IPR000683">
    <property type="entry name" value="Gfo/Idh/MocA-like_OxRdtase_N"/>
</dbReference>
<evidence type="ECO:0000259" key="2">
    <source>
        <dbReference type="Pfam" id="PF01408"/>
    </source>
</evidence>
<dbReference type="Pfam" id="PF22725">
    <property type="entry name" value="GFO_IDH_MocA_C3"/>
    <property type="match status" value="1"/>
</dbReference>
<evidence type="ECO:0000259" key="3">
    <source>
        <dbReference type="Pfam" id="PF22725"/>
    </source>
</evidence>
<evidence type="ECO:0000256" key="1">
    <source>
        <dbReference type="ARBA" id="ARBA00023002"/>
    </source>
</evidence>
<keyword evidence="1" id="KW-0560">Oxidoreductase</keyword>
<feature type="domain" description="Gfo/Idh/MocA-like oxidoreductase N-terminal" evidence="2">
    <location>
        <begin position="2"/>
        <end position="116"/>
    </location>
</feature>
<dbReference type="EMBL" id="JACLAU010000001">
    <property type="protein sequence ID" value="MBC2650410.1"/>
    <property type="molecule type" value="Genomic_DNA"/>
</dbReference>
<keyword evidence="5" id="KW-1185">Reference proteome</keyword>
<dbReference type="SUPFAM" id="SSF55347">
    <property type="entry name" value="Glyceraldehyde-3-phosphate dehydrogenase-like, C-terminal domain"/>
    <property type="match status" value="1"/>
</dbReference>